<dbReference type="PANTHER" id="PTHR38690">
    <property type="entry name" value="PROTEASE-RELATED"/>
    <property type="match status" value="1"/>
</dbReference>
<evidence type="ECO:0000256" key="2">
    <source>
        <dbReference type="SAM" id="Phobius"/>
    </source>
</evidence>
<keyword evidence="2" id="KW-0812">Transmembrane</keyword>
<organism evidence="4">
    <name type="scientific">Candidatus Kentrum sp. LFY</name>
    <dbReference type="NCBI Taxonomy" id="2126342"/>
    <lineage>
        <taxon>Bacteria</taxon>
        <taxon>Pseudomonadati</taxon>
        <taxon>Pseudomonadota</taxon>
        <taxon>Gammaproteobacteria</taxon>
        <taxon>Candidatus Kentrum</taxon>
    </lineage>
</organism>
<dbReference type="EMBL" id="CAADFF010000146">
    <property type="protein sequence ID" value="VFJ99467.1"/>
    <property type="molecule type" value="Genomic_DNA"/>
</dbReference>
<protein>
    <submittedName>
        <fullName evidence="4">TIGR02099 family protein</fullName>
    </submittedName>
</protein>
<dbReference type="InterPro" id="IPR025263">
    <property type="entry name" value="YhdP_central"/>
</dbReference>
<name>A0A450V3U5_9GAMM</name>
<feature type="domain" description="YhdP central" evidence="3">
    <location>
        <begin position="34"/>
        <end position="327"/>
    </location>
</feature>
<feature type="domain" description="YhdP central" evidence="3">
    <location>
        <begin position="414"/>
        <end position="1245"/>
    </location>
</feature>
<dbReference type="PANTHER" id="PTHR38690:SF1">
    <property type="entry name" value="PROTEASE"/>
    <property type="match status" value="1"/>
</dbReference>
<proteinExistence type="predicted"/>
<dbReference type="InterPro" id="IPR011836">
    <property type="entry name" value="YhdP"/>
</dbReference>
<keyword evidence="2" id="KW-0472">Membrane</keyword>
<accession>A0A450V3U5</accession>
<evidence type="ECO:0000259" key="3">
    <source>
        <dbReference type="Pfam" id="PF13116"/>
    </source>
</evidence>
<gene>
    <name evidence="4" type="ORF">BECKLFY1418B_GA0070995_11461</name>
</gene>
<dbReference type="AlphaFoldDB" id="A0A450V3U5"/>
<evidence type="ECO:0000313" key="4">
    <source>
        <dbReference type="EMBL" id="VFJ99467.1"/>
    </source>
</evidence>
<reference evidence="4" key="1">
    <citation type="submission" date="2019-02" db="EMBL/GenBank/DDBJ databases">
        <authorList>
            <person name="Gruber-Vodicka R. H."/>
            <person name="Seah K. B. B."/>
        </authorList>
    </citation>
    <scope>NUCLEOTIDE SEQUENCE</scope>
    <source>
        <strain evidence="4">BECK_M7</strain>
    </source>
</reference>
<evidence type="ECO:0000256" key="1">
    <source>
        <dbReference type="SAM" id="MobiDB-lite"/>
    </source>
</evidence>
<sequence length="1266" mass="140580">MGNDSSQGASRLFDRRKKAISHPDKTSARDRWSVFLLIVQIVIVLVTCLLIALRLSLPSVGKFRSEVEQWFSAATGQSVSIGSLDATWHGWTPELVIKDIRLSDAAEGAAHIQSLRARIGLDPFAFWKPAGVRIKKISLSEVTLAIVRDPTGSLRLAGIGPFSSSTEAETRELLSWLLRQPRVDVESASIRWRDEQNDDASFFMTNIHLGIRRSGSRHRIRMAIRPSEDATLDVPRLEPVVGSLSGMADITVNPATLDWSGSAFFQVEGFDLDRFEVLQDSLTSLTIPGAVSGIANFGFWTFWNKGQLEHVEGNFALRDLILRGMNSNITVHQRHVALPERGDQGISVHGGNRTPLVGEYDELSKEHDCTSCAPTDEKTLFPGASGYLQLRRIGADNWQLQLHEFLLATPLGEWPATRARFEIAWLPNHHGLLFTIRDAELENEDIILRLMGAGQWFEDHSSPDLRFIAEIEHGRLDGFHRYLPTNLMGDSLVQWLRHAFPKGELREGRILFHGRIADFPFDNGKGVFEVRARTSHETILDHAESWPPIEKLKADIVFGGRGVTITANSGFVYGGKIEKVIAEIPDILAETPILSIHGRVVGGLDKGLAFLRHGPLADRYAHRIAGISGTGRHRLDLKVQLPLGGTAPVRTRGSITFLDNALDVNVPWATASETHDSHITFDGIGGVLTFDEHGIAGKSIAARYLDRPITLDIAKATDSKNTTRFTIEGIDTDTLLAYPLLKAAVRKMSPSLLDLTMRVTHKATWRIMLDLPDDWGRGKRLIRLRIISHLRGATVDLPSPLTGRPFRVEMLLGGGSRENQEKSKQHIRFRFGSRVTGILSPGRPGGNRKWRGAVRLGAGPVTLPRRGIRIDGHIPRLSLDEWRALLAGLDQSTSGTRRSTQLSFLDGMPNIQAEISSDQFTAFSRVLRNTEFKLDRGNRGVWHIQVRSDAVQGHIRIPRPGVNQTVAVALTRLQLPLADGGEREDFDPGNIPPIRLTCENLIYDALPLGRVDMLELSPNPQGLRIQNIKVTSENFRIRGHGMWKYSAQSNQSEFHIETSGPDLGKLLSSFGYEGDVAKGGETELKLSDARWPGSPTQFALDRMTGTLDVKITNGRLLAIEPGATGRVFGLLSITLLPRRLLLDFRDIFQEGLVYDRMEGKFNIHGGNAETNDFFVEGPTSRIDIQGNTGLVRKDYNQVATVVPKLASSIPLAAVGIMQKLFDSPFFDKVFTYQYTIRGTWDDPRIESLESHTEEESRVTDDGALRE</sequence>
<feature type="transmembrane region" description="Helical" evidence="2">
    <location>
        <begin position="34"/>
        <end position="57"/>
    </location>
</feature>
<feature type="region of interest" description="Disordered" evidence="1">
    <location>
        <begin position="1247"/>
        <end position="1266"/>
    </location>
</feature>
<keyword evidence="2" id="KW-1133">Transmembrane helix</keyword>
<dbReference type="Pfam" id="PF13116">
    <property type="entry name" value="YhdP"/>
    <property type="match status" value="2"/>
</dbReference>